<dbReference type="EMBL" id="JACSPQ010000053">
    <property type="protein sequence ID" value="MBD8003291.1"/>
    <property type="molecule type" value="Genomic_DNA"/>
</dbReference>
<protein>
    <submittedName>
        <fullName evidence="1">Cell division protein FtsQ</fullName>
    </submittedName>
</protein>
<comment type="caution">
    <text evidence="1">The sequence shown here is derived from an EMBL/GenBank/DDBJ whole genome shotgun (WGS) entry which is preliminary data.</text>
</comment>
<dbReference type="Proteomes" id="UP000616346">
    <property type="component" value="Unassembled WGS sequence"/>
</dbReference>
<sequence length="243" mass="27642">MIKRILTVCIVFVLSAYLVVAVTAFNRKPDDRICKGVELVVKDKVNYGFITEKGIIQLLKKKQVYPEGKATGTINVRTLEDVLSHHPFVREAECYLTSGGKVGIEIYQRIPLLHVFSSNGDNYYVDDEGKIMASPGQSIHVPIATGFIDRKYAQTELYSLGKFLQTDPFWNAQVEQINVTPKQELEIVPRVGDHILFLGKGGDYQEKFSKLQTFYKEALNRVGWNKYSRISVEFNNQIICTKK</sequence>
<accession>A0ABR8VFW6</accession>
<organism evidence="1 2">
    <name type="scientific">Phocaeicola faecium</name>
    <dbReference type="NCBI Taxonomy" id="2762213"/>
    <lineage>
        <taxon>Bacteria</taxon>
        <taxon>Pseudomonadati</taxon>
        <taxon>Bacteroidota</taxon>
        <taxon>Bacteroidia</taxon>
        <taxon>Bacteroidales</taxon>
        <taxon>Bacteroidaceae</taxon>
        <taxon>Phocaeicola</taxon>
    </lineage>
</organism>
<evidence type="ECO:0000313" key="1">
    <source>
        <dbReference type="EMBL" id="MBD8003291.1"/>
    </source>
</evidence>
<gene>
    <name evidence="1" type="ORF">H9626_13970</name>
</gene>
<keyword evidence="1" id="KW-0132">Cell division</keyword>
<keyword evidence="1" id="KW-0131">Cell cycle</keyword>
<evidence type="ECO:0000313" key="2">
    <source>
        <dbReference type="Proteomes" id="UP000616346"/>
    </source>
</evidence>
<reference evidence="1 2" key="1">
    <citation type="submission" date="2020-08" db="EMBL/GenBank/DDBJ databases">
        <title>A Genomic Blueprint of the Chicken Gut Microbiome.</title>
        <authorList>
            <person name="Gilroy R."/>
            <person name="Ravi A."/>
            <person name="Getino M."/>
            <person name="Pursley I."/>
            <person name="Horton D.L."/>
            <person name="Alikhan N.-F."/>
            <person name="Baker D."/>
            <person name="Gharbi K."/>
            <person name="Hall N."/>
            <person name="Watson M."/>
            <person name="Adriaenssens E.M."/>
            <person name="Foster-Nyarko E."/>
            <person name="Jarju S."/>
            <person name="Secka A."/>
            <person name="Antonio M."/>
            <person name="Oren A."/>
            <person name="Chaudhuri R."/>
            <person name="La Ragione R.M."/>
            <person name="Hildebrand F."/>
            <person name="Pallen M.J."/>
        </authorList>
    </citation>
    <scope>NUCLEOTIDE SEQUENCE [LARGE SCALE GENOMIC DNA]</scope>
    <source>
        <strain evidence="1 2">Sa1YUN3</strain>
    </source>
</reference>
<keyword evidence="2" id="KW-1185">Reference proteome</keyword>
<dbReference type="GO" id="GO:0051301">
    <property type="term" value="P:cell division"/>
    <property type="evidence" value="ECO:0007669"/>
    <property type="project" value="UniProtKB-KW"/>
</dbReference>
<name>A0ABR8VFW6_9BACT</name>
<proteinExistence type="predicted"/>
<dbReference type="RefSeq" id="WP_191710867.1">
    <property type="nucleotide sequence ID" value="NZ_JACSPQ010000053.1"/>
</dbReference>